<name>A0A9Y1BJG0_9ARCH</name>
<sequence>MNRNFLNFIDRIKKQRVVDYQKIKNTIDGIFNLIKFEIKPSITLISFITSEDNQHIDAFFCSEGEDKIHDYDVYLSEELFSTSMYKELMFTGSIKYGKVFNLPFAEKTKDELIANDYTDVIIVAIKFEEEIVGFVSVLFSTIENENKLEFFFSYIEYVSRLMSSIVSSWYKLYLMEKEKNKSNIIIELSELALETTNIPVILKSLFKRIFELDNFCSLGLFRIKKNKFELYQGINISEQLANYFSEEDLKIEKLPYYNHQNLLDESLAKFQNQYCLIIPVKSANIFLGFLLIVTQPGTKLSPDVENFLRIITNQLFLILQRRLLLDDIQAVTQMSELSFFPVFILDKNVRIIYVNYQFEKIFRLKHTHIIGNKIDNVLLFNADEVKKIENAINNVLKTLKKESIKLSIKVDDSGQMRDYTYFANLSPTINNLTGEYCVVFSLLDVTDAEKLRALADEYNVRSQMYLNVLTHDIFNIFFAIEGYYEIVRSEIPQEQQQVLNKVSELVERGTETVQHIRLLSKVLNTSVIEKKNILPLRTILETIEEKVRRVCRTKDITIDNAIPTSVKIRGTYFVIEFFEYIVINLIKSTTSKQVFVSYSHSYDEKINKTVLVITVKGEIDQKIIDSMKDVIISSDLEYGVRKQLWLQVVKEIAKRNEFKMSIASLNNNNNTHLGVSFKVLFEGENE</sequence>
<dbReference type="AlphaFoldDB" id="A0A9Y1BJG0"/>
<dbReference type="EMBL" id="CP084166">
    <property type="protein sequence ID" value="UJG40178.1"/>
    <property type="molecule type" value="Genomic_DNA"/>
</dbReference>
<evidence type="ECO:0000313" key="2">
    <source>
        <dbReference type="EMBL" id="UJG40178.1"/>
    </source>
</evidence>
<gene>
    <name evidence="2" type="ORF">K9W45_10085</name>
</gene>
<dbReference type="InterPro" id="IPR035965">
    <property type="entry name" value="PAS-like_dom_sf"/>
</dbReference>
<dbReference type="SUPFAM" id="SSF55785">
    <property type="entry name" value="PYP-like sensor domain (PAS domain)"/>
    <property type="match status" value="1"/>
</dbReference>
<dbReference type="PROSITE" id="PS50112">
    <property type="entry name" value="PAS"/>
    <property type="match status" value="1"/>
</dbReference>
<dbReference type="Proteomes" id="UP001201020">
    <property type="component" value="Chromosome"/>
</dbReference>
<feature type="domain" description="PAS" evidence="1">
    <location>
        <begin position="341"/>
        <end position="399"/>
    </location>
</feature>
<protein>
    <submittedName>
        <fullName evidence="2">PAS domain-containing protein</fullName>
    </submittedName>
</protein>
<dbReference type="Pfam" id="PF13426">
    <property type="entry name" value="PAS_9"/>
    <property type="match status" value="1"/>
</dbReference>
<dbReference type="Gene3D" id="3.30.450.20">
    <property type="entry name" value="PAS domain"/>
    <property type="match status" value="1"/>
</dbReference>
<organism evidence="2">
    <name type="scientific">Candidatus Heimdallarchaeum aukensis</name>
    <dbReference type="NCBI Taxonomy" id="2876573"/>
    <lineage>
        <taxon>Archaea</taxon>
        <taxon>Promethearchaeati</taxon>
        <taxon>Candidatus Heimdallarchaeota</taxon>
        <taxon>Candidatus Heimdallarchaeia (ex Rinke et al. 2021) (nom. nud.)</taxon>
        <taxon>Candidatus Heimdallarchaeales</taxon>
        <taxon>Candidatus Heimdallarchaeaceae</taxon>
        <taxon>Candidatus Heimdallarchaeum</taxon>
    </lineage>
</organism>
<dbReference type="InterPro" id="IPR000014">
    <property type="entry name" value="PAS"/>
</dbReference>
<accession>A0A9Y1BJG0</accession>
<proteinExistence type="predicted"/>
<reference evidence="2" key="1">
    <citation type="journal article" date="2022" name="Nat. Microbiol.">
        <title>Unique mobile elements and scalable gene flow at the prokaryote-eukaryote boundary revealed by circularized Asgard archaea genomes.</title>
        <authorList>
            <person name="Wu F."/>
            <person name="Speth D.R."/>
            <person name="Philosof A."/>
            <person name="Cremiere A."/>
            <person name="Narayanan A."/>
            <person name="Barco R.A."/>
            <person name="Connon S.A."/>
            <person name="Amend J.P."/>
            <person name="Antoshechkin I.A."/>
            <person name="Orphan V.J."/>
        </authorList>
    </citation>
    <scope>NUCLEOTIDE SEQUENCE</scope>
    <source>
        <strain evidence="2">PM71</strain>
    </source>
</reference>
<evidence type="ECO:0000259" key="1">
    <source>
        <dbReference type="PROSITE" id="PS50112"/>
    </source>
</evidence>
<dbReference type="SUPFAM" id="SSF55781">
    <property type="entry name" value="GAF domain-like"/>
    <property type="match status" value="1"/>
</dbReference>